<feature type="compositionally biased region" description="Low complexity" evidence="1">
    <location>
        <begin position="548"/>
        <end position="561"/>
    </location>
</feature>
<feature type="region of interest" description="Disordered" evidence="1">
    <location>
        <begin position="528"/>
        <end position="591"/>
    </location>
</feature>
<dbReference type="EMBL" id="JAPMOS010000002">
    <property type="protein sequence ID" value="KAJ4462642.1"/>
    <property type="molecule type" value="Genomic_DNA"/>
</dbReference>
<evidence type="ECO:0000313" key="3">
    <source>
        <dbReference type="Proteomes" id="UP001141327"/>
    </source>
</evidence>
<reference evidence="2" key="1">
    <citation type="journal article" date="2022" name="bioRxiv">
        <title>Genomics of Preaxostyla Flagellates Illuminates Evolutionary Transitions and the Path Towards Mitochondrial Loss.</title>
        <authorList>
            <person name="Novak L.V.F."/>
            <person name="Treitli S.C."/>
            <person name="Pyrih J."/>
            <person name="Halakuc P."/>
            <person name="Pipaliya S.V."/>
            <person name="Vacek V."/>
            <person name="Brzon O."/>
            <person name="Soukal P."/>
            <person name="Eme L."/>
            <person name="Dacks J.B."/>
            <person name="Karnkowska A."/>
            <person name="Elias M."/>
            <person name="Hampl V."/>
        </authorList>
    </citation>
    <scope>NUCLEOTIDE SEQUENCE</scope>
    <source>
        <strain evidence="2">RCP-MX</strain>
    </source>
</reference>
<sequence length="700" mass="76168">MEAALPVSLEQLPDDMLLAIINEVLTPLERREKMAINLGGFFALYATNSRLHQLTALFRDLVKERKDAWLDYSVNSLFRVATCFTDICLDDTGITNSCLDFLVHKVPGLRSLSLRRCTKLTPLCMTSICRFAHLEHLDITDCHLSMTIHPRGRVATGDLHTLTSLCCSGNVLEDIPLRLIHLEASGVTDELVQRLPSLKSLSLHGRLGGYREPLLKRFYQLDSLRLDPSFGGVAAAMLQDVNPNLRVLHTTFTLGHDGKTLPWARFRKLEDLDLCETVFQTPVSLAHPTVRRLGLTLTPATCDMLRSALARCPCLARLDWHTRPDYWTVPPSGLPGFLRDCDPLGLTSLTLNLRTAAMHHRQLEAFMAGDPFRAAPHLLRLRMVGLPGLGLAEEALRLLAAACPNLEVLVTENLMLSPAGLCAACDGWPRLRTLVTQSGTSEEPLDLAAVGAHLAGLRTLALTRSFVRPENLCGFLRGAAALQHLALDQCRCPGYEDGAPAPALVTDGTLDLLASMTRSRLQTLALADSFGGAPTPNPAASPTPVASPGPAASSSPQEAPLLSPPPVSDESSSPLPPPTPPPEGPLGCAPDPLTEPGWCDLIARGLMLRALWVRGCPCFGRAALEAVKTRRGPCLRTVGFRGIGLKSDEVSGAMRGVRLILRHSEPTPAERWTREVEAERPDQLGLLWQSKFRKWLGLGS</sequence>
<feature type="compositionally biased region" description="Pro residues" evidence="1">
    <location>
        <begin position="574"/>
        <end position="584"/>
    </location>
</feature>
<name>A0ABQ8UU41_9EUKA</name>
<comment type="caution">
    <text evidence="2">The sequence shown here is derived from an EMBL/GenBank/DDBJ whole genome shotgun (WGS) entry which is preliminary data.</text>
</comment>
<protein>
    <submittedName>
        <fullName evidence="2">Uncharacterized protein</fullName>
    </submittedName>
</protein>
<dbReference type="SUPFAM" id="SSF52047">
    <property type="entry name" value="RNI-like"/>
    <property type="match status" value="2"/>
</dbReference>
<evidence type="ECO:0000256" key="1">
    <source>
        <dbReference type="SAM" id="MobiDB-lite"/>
    </source>
</evidence>
<keyword evidence="3" id="KW-1185">Reference proteome</keyword>
<organism evidence="2 3">
    <name type="scientific">Paratrimastix pyriformis</name>
    <dbReference type="NCBI Taxonomy" id="342808"/>
    <lineage>
        <taxon>Eukaryota</taxon>
        <taxon>Metamonada</taxon>
        <taxon>Preaxostyla</taxon>
        <taxon>Paratrimastigidae</taxon>
        <taxon>Paratrimastix</taxon>
    </lineage>
</organism>
<proteinExistence type="predicted"/>
<dbReference type="InterPro" id="IPR032675">
    <property type="entry name" value="LRR_dom_sf"/>
</dbReference>
<evidence type="ECO:0000313" key="2">
    <source>
        <dbReference type="EMBL" id="KAJ4462642.1"/>
    </source>
</evidence>
<feature type="compositionally biased region" description="Pro residues" evidence="1">
    <location>
        <begin position="535"/>
        <end position="547"/>
    </location>
</feature>
<dbReference type="Proteomes" id="UP001141327">
    <property type="component" value="Unassembled WGS sequence"/>
</dbReference>
<dbReference type="PANTHER" id="PTHR13318">
    <property type="entry name" value="PARTNER OF PAIRED, ISOFORM B-RELATED"/>
    <property type="match status" value="1"/>
</dbReference>
<accession>A0ABQ8UU41</accession>
<dbReference type="Gene3D" id="3.80.10.10">
    <property type="entry name" value="Ribonuclease Inhibitor"/>
    <property type="match status" value="1"/>
</dbReference>
<gene>
    <name evidence="2" type="ORF">PAPYR_637</name>
</gene>